<dbReference type="SUPFAM" id="SSF144064">
    <property type="entry name" value="Heme iron utilization protein-like"/>
    <property type="match status" value="1"/>
</dbReference>
<gene>
    <name evidence="1" type="primary">hutX</name>
    <name evidence="1" type="ORF">F5I99_08415</name>
</gene>
<dbReference type="NCBIfam" id="TIGR04108">
    <property type="entry name" value="HutX"/>
    <property type="match status" value="1"/>
</dbReference>
<organism evidence="1 2">
    <name type="scientific">Nitrincola iocasae</name>
    <dbReference type="NCBI Taxonomy" id="2614693"/>
    <lineage>
        <taxon>Bacteria</taxon>
        <taxon>Pseudomonadati</taxon>
        <taxon>Pseudomonadota</taxon>
        <taxon>Gammaproteobacteria</taxon>
        <taxon>Oceanospirillales</taxon>
        <taxon>Oceanospirillaceae</taxon>
        <taxon>Nitrincola</taxon>
    </lineage>
</organism>
<dbReference type="InterPro" id="IPR053733">
    <property type="entry name" value="Heme_Transport_Util_sf"/>
</dbReference>
<dbReference type="CDD" id="cd16829">
    <property type="entry name" value="ChuX_HutX-like"/>
    <property type="match status" value="1"/>
</dbReference>
<evidence type="ECO:0000313" key="2">
    <source>
        <dbReference type="Proteomes" id="UP000325606"/>
    </source>
</evidence>
<dbReference type="Proteomes" id="UP000325606">
    <property type="component" value="Chromosome"/>
</dbReference>
<dbReference type="InterPro" id="IPR010413">
    <property type="entry name" value="HutX-like"/>
</dbReference>
<protein>
    <submittedName>
        <fullName evidence="1">Heme utilization cystosolic carrier protein HutX</fullName>
    </submittedName>
</protein>
<dbReference type="AlphaFoldDB" id="A0A5J6LJG1"/>
<dbReference type="EMBL" id="CP044222">
    <property type="protein sequence ID" value="QEW08533.1"/>
    <property type="molecule type" value="Genomic_DNA"/>
</dbReference>
<dbReference type="Pfam" id="PF06228">
    <property type="entry name" value="ChuX_HutX"/>
    <property type="match status" value="1"/>
</dbReference>
<accession>A0A5J6LJG1</accession>
<evidence type="ECO:0000313" key="1">
    <source>
        <dbReference type="EMBL" id="QEW08533.1"/>
    </source>
</evidence>
<name>A0A5J6LJG1_9GAMM</name>
<reference evidence="1 2" key="1">
    <citation type="submission" date="2019-09" db="EMBL/GenBank/DDBJ databases">
        <title>Nitrincola iocasae sp. nov., a bacterium isolated from the sediment collected at a cold seep field in South China Sea.</title>
        <authorList>
            <person name="Zhang H."/>
            <person name="Wang H."/>
            <person name="Li C."/>
        </authorList>
    </citation>
    <scope>NUCLEOTIDE SEQUENCE [LARGE SCALE GENOMIC DNA]</scope>
    <source>
        <strain evidence="1 2">KXZD1103</strain>
    </source>
</reference>
<proteinExistence type="predicted"/>
<sequence>MQENLIQQVETLLREKPQLRPVEMADELKVTEWAVVSALPGELVHLIEGNLAEAILQDVAHWGAVTTIVERDGSIFEFKGSLPEGKPGFGYYNLMGEAGQLHGHLKLDAITHIALLSKPLRGKEAHAIVFYNRAGACVFKIYLGRDPQGVIYAHQLQAFNRLKGLGYAR</sequence>
<keyword evidence="2" id="KW-1185">Reference proteome</keyword>
<dbReference type="PIRSF" id="PIRSF030840">
    <property type="entry name" value="DUF1008"/>
    <property type="match status" value="1"/>
</dbReference>
<dbReference type="KEGG" id="nik:F5I99_08415"/>
<dbReference type="Gene3D" id="3.40.1570.10">
    <property type="entry name" value="HemS/ChuS/ChuX like domains"/>
    <property type="match status" value="1"/>
</dbReference>